<dbReference type="Proteomes" id="UP000682892">
    <property type="component" value="Unassembled WGS sequence"/>
</dbReference>
<feature type="compositionally biased region" description="Polar residues" evidence="1">
    <location>
        <begin position="73"/>
        <end position="90"/>
    </location>
</feature>
<feature type="region of interest" description="Disordered" evidence="1">
    <location>
        <begin position="56"/>
        <end position="90"/>
    </location>
</feature>
<dbReference type="EMBL" id="CH478277">
    <property type="protein sequence ID" value="EAT33338.1"/>
    <property type="molecule type" value="Genomic_DNA"/>
</dbReference>
<gene>
    <name evidence="2" type="ORF">AaeL_AAEL014374</name>
</gene>
<reference evidence="2" key="3">
    <citation type="submission" date="2012-09" db="EMBL/GenBank/DDBJ databases">
        <authorList>
            <consortium name="VectorBase"/>
        </authorList>
    </citation>
    <scope>NUCLEOTIDE SEQUENCE</scope>
    <source>
        <strain evidence="2">Liverpool</strain>
    </source>
</reference>
<evidence type="ECO:0000313" key="3">
    <source>
        <dbReference type="Proteomes" id="UP000682892"/>
    </source>
</evidence>
<accession>Q16GH8</accession>
<name>Q16GH8_AEDAE</name>
<dbReference type="PaxDb" id="7159-AAEL014374-PA"/>
<protein>
    <submittedName>
        <fullName evidence="2">AAEL014374-PA</fullName>
    </submittedName>
</protein>
<sequence>MCHPEGRASRPCSRIGLCDHRFVLEVDAAPPLLLATRLRNVKHHPSDVGHLPTLARKAQSSKHTIRPAVPRSRSVTFIEQHPQVQASNHR</sequence>
<organism evidence="2 3">
    <name type="scientific">Aedes aegypti</name>
    <name type="common">Yellowfever mosquito</name>
    <name type="synonym">Culex aegypti</name>
    <dbReference type="NCBI Taxonomy" id="7159"/>
    <lineage>
        <taxon>Eukaryota</taxon>
        <taxon>Metazoa</taxon>
        <taxon>Ecdysozoa</taxon>
        <taxon>Arthropoda</taxon>
        <taxon>Hexapoda</taxon>
        <taxon>Insecta</taxon>
        <taxon>Pterygota</taxon>
        <taxon>Neoptera</taxon>
        <taxon>Endopterygota</taxon>
        <taxon>Diptera</taxon>
        <taxon>Nematocera</taxon>
        <taxon>Culicoidea</taxon>
        <taxon>Culicidae</taxon>
        <taxon>Culicinae</taxon>
        <taxon>Aedini</taxon>
        <taxon>Aedes</taxon>
        <taxon>Stegomyia</taxon>
    </lineage>
</organism>
<reference evidence="2" key="1">
    <citation type="submission" date="2005-10" db="EMBL/GenBank/DDBJ databases">
        <authorList>
            <person name="Loftus B.J."/>
            <person name="Nene V.M."/>
            <person name="Hannick L.I."/>
            <person name="Bidwell S."/>
            <person name="Haas B."/>
            <person name="Amedeo P."/>
            <person name="Orvis J."/>
            <person name="Wortman J.R."/>
            <person name="White O.R."/>
            <person name="Salzberg S."/>
            <person name="Shumway M."/>
            <person name="Koo H."/>
            <person name="Zhao Y."/>
            <person name="Holmes M."/>
            <person name="Miller J."/>
            <person name="Schatz M."/>
            <person name="Pop M."/>
            <person name="Pai G."/>
            <person name="Utterback T."/>
            <person name="Rogers Y.-H."/>
            <person name="Kravitz S."/>
            <person name="Fraser C.M."/>
        </authorList>
    </citation>
    <scope>NUCLEOTIDE SEQUENCE</scope>
    <source>
        <strain evidence="2">Liverpool</strain>
    </source>
</reference>
<dbReference type="HOGENOM" id="CLU_2442609_0_0_1"/>
<reference evidence="2" key="2">
    <citation type="journal article" date="2007" name="Science">
        <title>Genome sequence of Aedes aegypti, a major arbovirus vector.</title>
        <authorList>
            <person name="Nene V."/>
            <person name="Wortman J.R."/>
            <person name="Lawson D."/>
            <person name="Haas B."/>
            <person name="Kodira C."/>
            <person name="Tu Z.J."/>
            <person name="Loftus B."/>
            <person name="Xi Z."/>
            <person name="Megy K."/>
            <person name="Grabherr M."/>
            <person name="Ren Q."/>
            <person name="Zdobnov E.M."/>
            <person name="Lobo N.F."/>
            <person name="Campbell K.S."/>
            <person name="Brown S.E."/>
            <person name="Bonaldo M.F."/>
            <person name="Zhu J."/>
            <person name="Sinkins S.P."/>
            <person name="Hogenkamp D.G."/>
            <person name="Amedeo P."/>
            <person name="Arensburger P."/>
            <person name="Atkinson P.W."/>
            <person name="Bidwell S."/>
            <person name="Biedler J."/>
            <person name="Birney E."/>
            <person name="Bruggner R.V."/>
            <person name="Costas J."/>
            <person name="Coy M.R."/>
            <person name="Crabtree J."/>
            <person name="Crawford M."/>
            <person name="Debruyn B."/>
            <person name="Decaprio D."/>
            <person name="Eiglmeier K."/>
            <person name="Eisenstadt E."/>
            <person name="El-Dorry H."/>
            <person name="Gelbart W.M."/>
            <person name="Gomes S.L."/>
            <person name="Hammond M."/>
            <person name="Hannick L.I."/>
            <person name="Hogan J.R."/>
            <person name="Holmes M.H."/>
            <person name="Jaffe D."/>
            <person name="Johnston J.S."/>
            <person name="Kennedy R.C."/>
            <person name="Koo H."/>
            <person name="Kravitz S."/>
            <person name="Kriventseva E.V."/>
            <person name="Kulp D."/>
            <person name="Labutti K."/>
            <person name="Lee E."/>
            <person name="Li S."/>
            <person name="Lovin D.D."/>
            <person name="Mao C."/>
            <person name="Mauceli E."/>
            <person name="Menck C.F."/>
            <person name="Miller J.R."/>
            <person name="Montgomery P."/>
            <person name="Mori A."/>
            <person name="Nascimento A.L."/>
            <person name="Naveira H.F."/>
            <person name="Nusbaum C."/>
            <person name="O'leary S."/>
            <person name="Orvis J."/>
            <person name="Pertea M."/>
            <person name="Quesneville H."/>
            <person name="Reidenbach K.R."/>
            <person name="Rogers Y.H."/>
            <person name="Roth C.W."/>
            <person name="Schneider J.R."/>
            <person name="Schatz M."/>
            <person name="Shumway M."/>
            <person name="Stanke M."/>
            <person name="Stinson E.O."/>
            <person name="Tubio J.M."/>
            <person name="Vanzee J.P."/>
            <person name="Verjovski-Almeida S."/>
            <person name="Werner D."/>
            <person name="White O."/>
            <person name="Wyder S."/>
            <person name="Zeng Q."/>
            <person name="Zhao Q."/>
            <person name="Zhao Y."/>
            <person name="Hill C.A."/>
            <person name="Raikhel A.S."/>
            <person name="Soares M.B."/>
            <person name="Knudson D.L."/>
            <person name="Lee N.H."/>
            <person name="Galagan J."/>
            <person name="Salzberg S.L."/>
            <person name="Paulsen I.T."/>
            <person name="Dimopoulos G."/>
            <person name="Collins F.H."/>
            <person name="Birren B."/>
            <person name="Fraser-Liggett C.M."/>
            <person name="Severson D.W."/>
        </authorList>
    </citation>
    <scope>NUCLEOTIDE SEQUENCE [LARGE SCALE GENOMIC DNA]</scope>
    <source>
        <strain evidence="2">Liverpool</strain>
    </source>
</reference>
<dbReference type="AlphaFoldDB" id="Q16GH8"/>
<evidence type="ECO:0000256" key="1">
    <source>
        <dbReference type="SAM" id="MobiDB-lite"/>
    </source>
</evidence>
<proteinExistence type="predicted"/>
<evidence type="ECO:0000313" key="2">
    <source>
        <dbReference type="EMBL" id="EAT33338.1"/>
    </source>
</evidence>